<dbReference type="PANTHER" id="PTHR23501:SF177">
    <property type="entry name" value="MAJOR FACILITATOR SUPERFAMILY (MFS) PROFILE DOMAIN-CONTAINING PROTEIN-RELATED"/>
    <property type="match status" value="1"/>
</dbReference>
<dbReference type="Pfam" id="PF07690">
    <property type="entry name" value="MFS_1"/>
    <property type="match status" value="1"/>
</dbReference>
<feature type="domain" description="Major facilitator superfamily (MFS) profile" evidence="7">
    <location>
        <begin position="1"/>
        <end position="257"/>
    </location>
</feature>
<dbReference type="SUPFAM" id="SSF103473">
    <property type="entry name" value="MFS general substrate transporter"/>
    <property type="match status" value="1"/>
</dbReference>
<dbReference type="GO" id="GO:0022857">
    <property type="term" value="F:transmembrane transporter activity"/>
    <property type="evidence" value="ECO:0007669"/>
    <property type="project" value="InterPro"/>
</dbReference>
<feature type="transmembrane region" description="Helical" evidence="6">
    <location>
        <begin position="150"/>
        <end position="167"/>
    </location>
</feature>
<evidence type="ECO:0000256" key="2">
    <source>
        <dbReference type="ARBA" id="ARBA00022448"/>
    </source>
</evidence>
<dbReference type="PROSITE" id="PS50850">
    <property type="entry name" value="MFS"/>
    <property type="match status" value="1"/>
</dbReference>
<evidence type="ECO:0000313" key="9">
    <source>
        <dbReference type="Proteomes" id="UP000293360"/>
    </source>
</evidence>
<comment type="caution">
    <text evidence="8">The sequence shown here is derived from an EMBL/GenBank/DDBJ whole genome shotgun (WGS) entry which is preliminary data.</text>
</comment>
<evidence type="ECO:0000256" key="5">
    <source>
        <dbReference type="ARBA" id="ARBA00023136"/>
    </source>
</evidence>
<keyword evidence="2" id="KW-0813">Transport</keyword>
<sequence>MLTIITGRYSCRCSKAYKYIPLKVTFMASIAICEVGSLICGVAPTSEAIAGVGAAVVSSGTYTVIAFAAEPKKRPMFTGILGASYCIASVVCPLIGGVFSDYVSWRWCFYINLPIGGVSAGIILLFFHTPQTAKPTKAPLKETILQMEPLGTLLIMGLVVSIIFFHAVRWADFCFAGSYYAVLYYLPIYFQSVDNISPTESGIRNIPLIVAFTLHHNFWRVPIIMSQGTSSPEDLPPATAMIVFFQAPGSAFFVAMT</sequence>
<feature type="transmembrane region" description="Helical" evidence="6">
    <location>
        <begin position="80"/>
        <end position="103"/>
    </location>
</feature>
<reference evidence="8 9" key="1">
    <citation type="submission" date="2018-06" db="EMBL/GenBank/DDBJ databases">
        <title>Complete Genomes of Monosporascus.</title>
        <authorList>
            <person name="Robinson A.J."/>
            <person name="Natvig D.O."/>
        </authorList>
    </citation>
    <scope>NUCLEOTIDE SEQUENCE [LARGE SCALE GENOMIC DNA]</scope>
    <source>
        <strain evidence="8 9">CBS 110550</strain>
    </source>
</reference>
<evidence type="ECO:0000256" key="4">
    <source>
        <dbReference type="ARBA" id="ARBA00022989"/>
    </source>
</evidence>
<feature type="transmembrane region" description="Helical" evidence="6">
    <location>
        <begin position="20"/>
        <end position="42"/>
    </location>
</feature>
<dbReference type="InterPro" id="IPR020846">
    <property type="entry name" value="MFS_dom"/>
</dbReference>
<organism evidence="8 9">
    <name type="scientific">Monosporascus ibericus</name>
    <dbReference type="NCBI Taxonomy" id="155417"/>
    <lineage>
        <taxon>Eukaryota</taxon>
        <taxon>Fungi</taxon>
        <taxon>Dikarya</taxon>
        <taxon>Ascomycota</taxon>
        <taxon>Pezizomycotina</taxon>
        <taxon>Sordariomycetes</taxon>
        <taxon>Xylariomycetidae</taxon>
        <taxon>Xylariales</taxon>
        <taxon>Xylariales incertae sedis</taxon>
        <taxon>Monosporascus</taxon>
    </lineage>
</organism>
<keyword evidence="4 6" id="KW-1133">Transmembrane helix</keyword>
<gene>
    <name evidence="8" type="ORF">DL764_008221</name>
</gene>
<dbReference type="OrthoDB" id="10021397at2759"/>
<evidence type="ECO:0000256" key="3">
    <source>
        <dbReference type="ARBA" id="ARBA00022692"/>
    </source>
</evidence>
<feature type="transmembrane region" description="Helical" evidence="6">
    <location>
        <begin position="109"/>
        <end position="129"/>
    </location>
</feature>
<dbReference type="Proteomes" id="UP000293360">
    <property type="component" value="Unassembled WGS sequence"/>
</dbReference>
<comment type="subcellular location">
    <subcellularLocation>
        <location evidence="1">Membrane</location>
        <topology evidence="1">Multi-pass membrane protein</topology>
    </subcellularLocation>
</comment>
<keyword evidence="3 6" id="KW-0812">Transmembrane</keyword>
<evidence type="ECO:0000256" key="6">
    <source>
        <dbReference type="SAM" id="Phobius"/>
    </source>
</evidence>
<dbReference type="InterPro" id="IPR036259">
    <property type="entry name" value="MFS_trans_sf"/>
</dbReference>
<keyword evidence="9" id="KW-1185">Reference proteome</keyword>
<protein>
    <recommendedName>
        <fullName evidence="7">Major facilitator superfamily (MFS) profile domain-containing protein</fullName>
    </recommendedName>
</protein>
<keyword evidence="5 6" id="KW-0472">Membrane</keyword>
<evidence type="ECO:0000259" key="7">
    <source>
        <dbReference type="PROSITE" id="PS50850"/>
    </source>
</evidence>
<name>A0A4Q4T0A3_9PEZI</name>
<accession>A0A4Q4T0A3</accession>
<dbReference type="EMBL" id="QJNU01000622">
    <property type="protein sequence ID" value="RYO91895.1"/>
    <property type="molecule type" value="Genomic_DNA"/>
</dbReference>
<evidence type="ECO:0000313" key="8">
    <source>
        <dbReference type="EMBL" id="RYO91895.1"/>
    </source>
</evidence>
<proteinExistence type="predicted"/>
<dbReference type="InterPro" id="IPR011701">
    <property type="entry name" value="MFS"/>
</dbReference>
<dbReference type="STRING" id="155417.A0A4Q4T0A3"/>
<feature type="transmembrane region" description="Helical" evidence="6">
    <location>
        <begin position="48"/>
        <end position="68"/>
    </location>
</feature>
<dbReference type="PANTHER" id="PTHR23501">
    <property type="entry name" value="MAJOR FACILITATOR SUPERFAMILY"/>
    <property type="match status" value="1"/>
</dbReference>
<dbReference type="AlphaFoldDB" id="A0A4Q4T0A3"/>
<evidence type="ECO:0000256" key="1">
    <source>
        <dbReference type="ARBA" id="ARBA00004141"/>
    </source>
</evidence>
<dbReference type="GO" id="GO:0005886">
    <property type="term" value="C:plasma membrane"/>
    <property type="evidence" value="ECO:0007669"/>
    <property type="project" value="TreeGrafter"/>
</dbReference>
<dbReference type="Gene3D" id="1.20.1250.20">
    <property type="entry name" value="MFS general substrate transporter like domains"/>
    <property type="match status" value="1"/>
</dbReference>
<feature type="transmembrane region" description="Helical" evidence="6">
    <location>
        <begin position="238"/>
        <end position="256"/>
    </location>
</feature>